<name>A0A1G9F2B1_9RHOB</name>
<feature type="domain" description="DUF4142" evidence="2">
    <location>
        <begin position="24"/>
        <end position="158"/>
    </location>
</feature>
<dbReference type="InterPro" id="IPR025419">
    <property type="entry name" value="DUF4142"/>
</dbReference>
<sequence length="162" mass="17240">MRTLILSTAIGLATMGAAWAQAMTAQDFVNQAASGGLFEVQSSELALQRSQNADVQQFANQMITDHTANNQELMAAAQAEGLTVPAQISSPHAELMQTLQGAEGDAFDTSYIQAQTTAHETAVTLYQTYAQGGDNQTLVAYAQKSLPALQQHLEHAQGMAKN</sequence>
<evidence type="ECO:0000313" key="4">
    <source>
        <dbReference type="Proteomes" id="UP000199555"/>
    </source>
</evidence>
<reference evidence="4" key="1">
    <citation type="submission" date="2016-10" db="EMBL/GenBank/DDBJ databases">
        <authorList>
            <person name="Varghese N."/>
            <person name="Submissions S."/>
        </authorList>
    </citation>
    <scope>NUCLEOTIDE SEQUENCE [LARGE SCALE GENOMIC DNA]</scope>
    <source>
        <strain evidence="4">CGMCC 1.7655</strain>
    </source>
</reference>
<dbReference type="AlphaFoldDB" id="A0A1G9F2B1"/>
<dbReference type="PANTHER" id="PTHR38593:SF1">
    <property type="entry name" value="BLR2558 PROTEIN"/>
    <property type="match status" value="1"/>
</dbReference>
<gene>
    <name evidence="3" type="ORF">SAMN04487971_103210</name>
</gene>
<dbReference type="Proteomes" id="UP000199555">
    <property type="component" value="Unassembled WGS sequence"/>
</dbReference>
<dbReference type="EMBL" id="FNGE01000003">
    <property type="protein sequence ID" value="SDK82363.1"/>
    <property type="molecule type" value="Genomic_DNA"/>
</dbReference>
<feature type="signal peptide" evidence="1">
    <location>
        <begin position="1"/>
        <end position="20"/>
    </location>
</feature>
<accession>A0A1G9F2B1</accession>
<dbReference type="STRING" id="525640.SAMN04487971_103210"/>
<dbReference type="PANTHER" id="PTHR38593">
    <property type="entry name" value="BLR2558 PROTEIN"/>
    <property type="match status" value="1"/>
</dbReference>
<proteinExistence type="predicted"/>
<dbReference type="Pfam" id="PF13628">
    <property type="entry name" value="DUF4142"/>
    <property type="match status" value="1"/>
</dbReference>
<organism evidence="3 4">
    <name type="scientific">Paracoccus chinensis</name>
    <dbReference type="NCBI Taxonomy" id="525640"/>
    <lineage>
        <taxon>Bacteria</taxon>
        <taxon>Pseudomonadati</taxon>
        <taxon>Pseudomonadota</taxon>
        <taxon>Alphaproteobacteria</taxon>
        <taxon>Rhodobacterales</taxon>
        <taxon>Paracoccaceae</taxon>
        <taxon>Paracoccus</taxon>
    </lineage>
</organism>
<evidence type="ECO:0000313" key="3">
    <source>
        <dbReference type="EMBL" id="SDK82363.1"/>
    </source>
</evidence>
<evidence type="ECO:0000256" key="1">
    <source>
        <dbReference type="SAM" id="SignalP"/>
    </source>
</evidence>
<dbReference type="InterPro" id="IPR012347">
    <property type="entry name" value="Ferritin-like"/>
</dbReference>
<keyword evidence="1" id="KW-0732">Signal</keyword>
<dbReference type="RefSeq" id="WP_175558771.1">
    <property type="nucleotide sequence ID" value="NZ_FNGE01000003.1"/>
</dbReference>
<protein>
    <submittedName>
        <fullName evidence="3">Putative membrane protein</fullName>
    </submittedName>
</protein>
<dbReference type="Gene3D" id="1.20.1260.10">
    <property type="match status" value="1"/>
</dbReference>
<evidence type="ECO:0000259" key="2">
    <source>
        <dbReference type="Pfam" id="PF13628"/>
    </source>
</evidence>
<feature type="chain" id="PRO_5011466919" evidence="1">
    <location>
        <begin position="21"/>
        <end position="162"/>
    </location>
</feature>
<keyword evidence="4" id="KW-1185">Reference proteome</keyword>